<dbReference type="InterPro" id="IPR029058">
    <property type="entry name" value="AB_hydrolase_fold"/>
</dbReference>
<comment type="caution">
    <text evidence="2">The sequence shown here is derived from an EMBL/GenBank/DDBJ whole genome shotgun (WGS) entry which is preliminary data.</text>
</comment>
<dbReference type="RefSeq" id="WP_152122706.1">
    <property type="nucleotide sequence ID" value="NZ_WELI01000001.1"/>
</dbReference>
<dbReference type="Pfam" id="PF00756">
    <property type="entry name" value="Esterase"/>
    <property type="match status" value="1"/>
</dbReference>
<evidence type="ECO:0000313" key="2">
    <source>
        <dbReference type="EMBL" id="KAB7732964.1"/>
    </source>
</evidence>
<evidence type="ECO:0000313" key="3">
    <source>
        <dbReference type="Proteomes" id="UP000488299"/>
    </source>
</evidence>
<gene>
    <name evidence="2" type="ORF">F5984_03200</name>
</gene>
<dbReference type="PANTHER" id="PTHR48098:SF3">
    <property type="entry name" value="IRON(III) ENTEROBACTIN ESTERASE"/>
    <property type="match status" value="1"/>
</dbReference>
<keyword evidence="1" id="KW-0732">Signal</keyword>
<dbReference type="SUPFAM" id="SSF53474">
    <property type="entry name" value="alpha/beta-Hydrolases"/>
    <property type="match status" value="1"/>
</dbReference>
<dbReference type="Proteomes" id="UP000488299">
    <property type="component" value="Unassembled WGS sequence"/>
</dbReference>
<evidence type="ECO:0008006" key="4">
    <source>
        <dbReference type="Google" id="ProtNLM"/>
    </source>
</evidence>
<name>A0A7J5U553_9BACT</name>
<dbReference type="InterPro" id="IPR050583">
    <property type="entry name" value="Mycobacterial_A85_antigen"/>
</dbReference>
<sequence>MKKAFYHSHCLLVTLLLAINLFANEATAQVAVSWKVGVSVAPALRQSFLKGGRLLLHVTKQKEREPRTRSEITVGITPQNWDGKTPFQMDTQAKEALSVGLDKLDDNPSGLYYFQVVYKQNPDDGQENVPGNLYSNIDSVQVEAKLSLNLTLNTLIPPWTIVSNKFVKTVEIKSALLTAFRGRPSCLRASVLLPSGYFDNPGKAYPICYRIPGLNGRYTAVNTVLGNKDFSDWWFGKTAPQVIYVFLDSQGPYGDTYQVDSENNGPCGRALTEELIPEIERQVGYNPASKKRFLTGNSTGGWVSLGLQIFYPDFFDGTWSYSPDPVDFEHYGLINIYEDKTIFYNRYGYLQPGRRTIYGEPTFSMKDWIAGENLASRTGNYLISGGQFGAYNAVFGPKGKDGLPSLMFDPVTGEIDHAIAKQWEKYDLKKVLERNWTTLGPKLQGKIYIWMGDMDGLYSNIATRFLQKFLDKTENPKSDATLRFTAMAGHGQEWSDKAVLTMIAERVSGK</sequence>
<evidence type="ECO:0000256" key="1">
    <source>
        <dbReference type="SAM" id="SignalP"/>
    </source>
</evidence>
<reference evidence="2 3" key="1">
    <citation type="submission" date="2019-10" db="EMBL/GenBank/DDBJ databases">
        <title>Rudanella paleaurantiibacter sp. nov., isolated from sludge.</title>
        <authorList>
            <person name="Xu S.Q."/>
        </authorList>
    </citation>
    <scope>NUCLEOTIDE SEQUENCE [LARGE SCALE GENOMIC DNA]</scope>
    <source>
        <strain evidence="2 3">HX-22-17</strain>
    </source>
</reference>
<dbReference type="EMBL" id="WELI01000001">
    <property type="protein sequence ID" value="KAB7732964.1"/>
    <property type="molecule type" value="Genomic_DNA"/>
</dbReference>
<dbReference type="Gene3D" id="3.40.50.1820">
    <property type="entry name" value="alpha/beta hydrolase"/>
    <property type="match status" value="1"/>
</dbReference>
<dbReference type="PANTHER" id="PTHR48098">
    <property type="entry name" value="ENTEROCHELIN ESTERASE-RELATED"/>
    <property type="match status" value="1"/>
</dbReference>
<feature type="chain" id="PRO_5029725209" description="Esterase" evidence="1">
    <location>
        <begin position="29"/>
        <end position="510"/>
    </location>
</feature>
<accession>A0A7J5U553</accession>
<keyword evidence="3" id="KW-1185">Reference proteome</keyword>
<dbReference type="AlphaFoldDB" id="A0A7J5U553"/>
<protein>
    <recommendedName>
        <fullName evidence="4">Esterase</fullName>
    </recommendedName>
</protein>
<proteinExistence type="predicted"/>
<dbReference type="InterPro" id="IPR000801">
    <property type="entry name" value="Esterase-like"/>
</dbReference>
<organism evidence="2 3">
    <name type="scientific">Rudanella paleaurantiibacter</name>
    <dbReference type="NCBI Taxonomy" id="2614655"/>
    <lineage>
        <taxon>Bacteria</taxon>
        <taxon>Pseudomonadati</taxon>
        <taxon>Bacteroidota</taxon>
        <taxon>Cytophagia</taxon>
        <taxon>Cytophagales</taxon>
        <taxon>Cytophagaceae</taxon>
        <taxon>Rudanella</taxon>
    </lineage>
</organism>
<feature type="signal peptide" evidence="1">
    <location>
        <begin position="1"/>
        <end position="28"/>
    </location>
</feature>